<dbReference type="Pfam" id="PF00090">
    <property type="entry name" value="TSP_1"/>
    <property type="match status" value="1"/>
</dbReference>
<feature type="disulfide bond" evidence="11">
    <location>
        <begin position="530"/>
        <end position="568"/>
    </location>
</feature>
<evidence type="ECO:0000256" key="2">
    <source>
        <dbReference type="ARBA" id="ARBA00022525"/>
    </source>
</evidence>
<dbReference type="OrthoDB" id="412680at2759"/>
<feature type="binding site" evidence="10">
    <location>
        <position position="250"/>
    </location>
    <ligand>
        <name>Ca(2+)</name>
        <dbReference type="ChEBI" id="CHEBI:29108"/>
        <label>2</label>
    </ligand>
</feature>
<feature type="compositionally biased region" description="Basic and acidic residues" evidence="13">
    <location>
        <begin position="857"/>
        <end position="898"/>
    </location>
</feature>
<dbReference type="PANTHER" id="PTHR13723">
    <property type="entry name" value="ADAMTS A DISINTEGRIN AND METALLOPROTEASE WITH THROMBOSPONDIN MOTIFS PROTEASE"/>
    <property type="match status" value="1"/>
</dbReference>
<dbReference type="Pfam" id="PF17771">
    <property type="entry name" value="ADAMTS_CR_2"/>
    <property type="match status" value="1"/>
</dbReference>
<evidence type="ECO:0000256" key="1">
    <source>
        <dbReference type="ARBA" id="ARBA00004613"/>
    </source>
</evidence>
<accession>A0A0N0U4H7</accession>
<keyword evidence="6 10" id="KW-0862">Zinc</keyword>
<comment type="caution">
    <text evidence="12">Lacks conserved residue(s) required for the propagation of feature annotation.</text>
</comment>
<dbReference type="InterPro" id="IPR041645">
    <property type="entry name" value="ADAMTS_CR_2"/>
</dbReference>
<feature type="domain" description="Peptidase M12B" evidence="14">
    <location>
        <begin position="161"/>
        <end position="428"/>
    </location>
</feature>
<reference evidence="15 16" key="1">
    <citation type="submission" date="2015-07" db="EMBL/GenBank/DDBJ databases">
        <title>The genome of Melipona quadrifasciata.</title>
        <authorList>
            <person name="Pan H."/>
            <person name="Kapheim K."/>
        </authorList>
    </citation>
    <scope>NUCLEOTIDE SEQUENCE [LARGE SCALE GENOMIC DNA]</scope>
    <source>
        <strain evidence="15">0111107301</strain>
        <tissue evidence="15">Whole body</tissue>
    </source>
</reference>
<dbReference type="InterPro" id="IPR000884">
    <property type="entry name" value="TSP1_rpt"/>
</dbReference>
<feature type="disulfide bond" evidence="11">
    <location>
        <begin position="377"/>
        <end position="407"/>
    </location>
</feature>
<evidence type="ECO:0000313" key="15">
    <source>
        <dbReference type="EMBL" id="KOX72278.1"/>
    </source>
</evidence>
<dbReference type="InterPro" id="IPR050439">
    <property type="entry name" value="ADAMTS_ADAMTS-like"/>
</dbReference>
<dbReference type="GO" id="GO:0005576">
    <property type="term" value="C:extracellular region"/>
    <property type="evidence" value="ECO:0007669"/>
    <property type="project" value="UniProtKB-SubCell"/>
</dbReference>
<feature type="disulfide bond" evidence="11">
    <location>
        <begin position="461"/>
        <end position="479"/>
    </location>
</feature>
<evidence type="ECO:0000256" key="9">
    <source>
        <dbReference type="ARBA" id="ARBA00023180"/>
    </source>
</evidence>
<dbReference type="PANTHER" id="PTHR13723:SF200">
    <property type="entry name" value="ADAM METALLOPEPTIDASE WITH THROMBOSPONDIN TYPE 1 MOTIF B, ISOFORM B"/>
    <property type="match status" value="1"/>
</dbReference>
<feature type="disulfide bond" evidence="11">
    <location>
        <begin position="467"/>
        <end position="498"/>
    </location>
</feature>
<dbReference type="EMBL" id="KQ435822">
    <property type="protein sequence ID" value="KOX72278.1"/>
    <property type="molecule type" value="Genomic_DNA"/>
</dbReference>
<dbReference type="AlphaFoldDB" id="A0A0N0U4H7"/>
<feature type="region of interest" description="Disordered" evidence="13">
    <location>
        <begin position="852"/>
        <end position="898"/>
    </location>
</feature>
<keyword evidence="9" id="KW-0325">Glycoprotein</keyword>
<dbReference type="SUPFAM" id="SSF55486">
    <property type="entry name" value="Metalloproteases ('zincins'), catalytic domain"/>
    <property type="match status" value="2"/>
</dbReference>
<dbReference type="GO" id="GO:0031012">
    <property type="term" value="C:extracellular matrix"/>
    <property type="evidence" value="ECO:0007669"/>
    <property type="project" value="TreeGrafter"/>
</dbReference>
<keyword evidence="15" id="KW-0401">Integrin</keyword>
<dbReference type="GO" id="GO:0004222">
    <property type="term" value="F:metalloendopeptidase activity"/>
    <property type="evidence" value="ECO:0007669"/>
    <property type="project" value="InterPro"/>
</dbReference>
<dbReference type="SMART" id="SM00209">
    <property type="entry name" value="TSP1"/>
    <property type="match status" value="2"/>
</dbReference>
<dbReference type="InterPro" id="IPR013273">
    <property type="entry name" value="ADAMTS/ADAMTS-like"/>
</dbReference>
<evidence type="ECO:0000256" key="4">
    <source>
        <dbReference type="ARBA" id="ARBA00022723"/>
    </source>
</evidence>
<keyword evidence="8 11" id="KW-1015">Disulfide bond</keyword>
<keyword evidence="10" id="KW-0106">Calcium</keyword>
<dbReference type="PROSITE" id="PS50215">
    <property type="entry name" value="ADAM_MEPRO"/>
    <property type="match status" value="1"/>
</dbReference>
<feature type="binding site" evidence="10">
    <location>
        <position position="312"/>
    </location>
    <ligand>
        <name>Zn(2+)</name>
        <dbReference type="ChEBI" id="CHEBI:29105"/>
        <note>catalytic</note>
    </ligand>
</feature>
<dbReference type="InterPro" id="IPR036383">
    <property type="entry name" value="TSP1_rpt_sf"/>
</dbReference>
<dbReference type="PRINTS" id="PR01857">
    <property type="entry name" value="ADAMTSFAMILY"/>
</dbReference>
<evidence type="ECO:0000256" key="5">
    <source>
        <dbReference type="ARBA" id="ARBA00022801"/>
    </source>
</evidence>
<evidence type="ECO:0000256" key="7">
    <source>
        <dbReference type="ARBA" id="ARBA00023049"/>
    </source>
</evidence>
<feature type="binding site" evidence="10">
    <location>
        <position position="164"/>
    </location>
    <ligand>
        <name>Ca(2+)</name>
        <dbReference type="ChEBI" id="CHEBI:29108"/>
        <label>1</label>
    </ligand>
</feature>
<keyword evidence="4 10" id="KW-0479">Metal-binding</keyword>
<organism evidence="15 16">
    <name type="scientific">Melipona quadrifasciata</name>
    <dbReference type="NCBI Taxonomy" id="166423"/>
    <lineage>
        <taxon>Eukaryota</taxon>
        <taxon>Metazoa</taxon>
        <taxon>Ecdysozoa</taxon>
        <taxon>Arthropoda</taxon>
        <taxon>Hexapoda</taxon>
        <taxon>Insecta</taxon>
        <taxon>Pterygota</taxon>
        <taxon>Neoptera</taxon>
        <taxon>Endopterygota</taxon>
        <taxon>Hymenoptera</taxon>
        <taxon>Apocrita</taxon>
        <taxon>Aculeata</taxon>
        <taxon>Apoidea</taxon>
        <taxon>Anthophila</taxon>
        <taxon>Apidae</taxon>
        <taxon>Melipona</taxon>
    </lineage>
</organism>
<dbReference type="GO" id="GO:0007229">
    <property type="term" value="P:integrin-mediated signaling pathway"/>
    <property type="evidence" value="ECO:0007669"/>
    <property type="project" value="UniProtKB-KW"/>
</dbReference>
<comment type="cofactor">
    <cofactor evidence="10">
        <name>Zn(2+)</name>
        <dbReference type="ChEBI" id="CHEBI:29105"/>
    </cofactor>
    <text evidence="10">Binds 1 zinc ion per subunit.</text>
</comment>
<feature type="disulfide bond" evidence="11">
    <location>
        <begin position="450"/>
        <end position="472"/>
    </location>
</feature>
<dbReference type="FunFam" id="2.20.100.10:FF:000001">
    <property type="entry name" value="semaphorin-5A isoform X1"/>
    <property type="match status" value="1"/>
</dbReference>
<feature type="binding site" evidence="10">
    <location>
        <position position="164"/>
    </location>
    <ligand>
        <name>Ca(2+)</name>
        <dbReference type="ChEBI" id="CHEBI:29108"/>
        <label>2</label>
    </ligand>
</feature>
<sequence length="982" mass="109241">MPFTIVCRSTTRNTISSSGPIPVSLPQASAVTEDHRASRSPTVENDDEFLTGVKLQRMRDTQCHYQGRVHGQTGNSALSTCYGLAGYIRTKRSWYTIEPVAGHDFTKETEHPHVVYKKRPDEFGRNAEILCNVTGNMAKTIAKRAFSSQKSHPPKKQAKSYTMELLLVLDKTVLDYRQDFDVENYALTLLNMAAGLLHDDSLEIPIELTIVRIIRMHAQEDKMTVAVTKDSNSTLKHFQEWQEMINPGDDSHPNHHDCAILITKSNICDSPSLCGFTGASTIAGTCDPLKGAAIINDVGLHTGYHIAHHIGHTYESHSSSSASAFYPSCAAERRSSETRELKEHEEMKKHREMSVLLTFSFQRMLGMSHDVQEENGCPGIIRRGKGYVETTVMHPGNMYATKRWSKCSRSSLKSYIEAGLGFCLEDEQQDHQFPSTNLLPGMMYDADDQCRMQYGSEARHCKLGVDCEALRCAIPGKGCVSAREPPAEGTRCGENRWCYGMKCLLVGKRPGVVDGGWGSWSPWSRCSRSCGSGVAFSVRRCINPSPSNGGTYCRGNRKRHKICATKPCDVDAPSFRDVQCSNFDNWVFPEDGKVHRWTAYKLPEDLQASENPCGLYCLSETNVVASLRPTVVDGTTCYGSIRDICIGGVCREIPCDLNMESNAVEDACGVCRGNGTSCSPKGAAITIAAASRMFDAAGTRAWLGTLSPSQETLSIPGPVKEDLLILILPKENVTVRYSFGVKEKSPRKPEFSWDFVDWEKCSANCGPGEQISKPRCLEKLAGVVDETFCKSIPRPEEKVKPCYRAPCLPRWMIGDWQGCTSCVAGCEQSRIVKCVRPVGHSEQDVDIIADSYCQGPKPKERESCGNREKRDDDVLKHDQRNKSSERLSERKLKTRTKHEEEAKKVDDVKKGEVVVDMEDIKNLRLTIILERDGANDALNFPKDFEPQPPGNGTKFTLIGMDAIRYIRKIQEDAEAASKQRSR</sequence>
<keyword evidence="3" id="KW-0645">Protease</keyword>
<feature type="disulfide bond" evidence="11">
    <location>
        <begin position="268"/>
        <end position="274"/>
    </location>
</feature>
<evidence type="ECO:0000259" key="14">
    <source>
        <dbReference type="PROSITE" id="PS50215"/>
    </source>
</evidence>
<dbReference type="Gene3D" id="3.40.390.10">
    <property type="entry name" value="Collagenase (Catalytic Domain)"/>
    <property type="match status" value="1"/>
</dbReference>
<dbReference type="GO" id="GO:0006508">
    <property type="term" value="P:proteolysis"/>
    <property type="evidence" value="ECO:0007669"/>
    <property type="project" value="UniProtKB-KW"/>
</dbReference>
<keyword evidence="7" id="KW-0482">Metalloprotease</keyword>
<proteinExistence type="predicted"/>
<evidence type="ECO:0000256" key="8">
    <source>
        <dbReference type="ARBA" id="ARBA00023157"/>
    </source>
</evidence>
<dbReference type="InterPro" id="IPR024079">
    <property type="entry name" value="MetalloPept_cat_dom_sf"/>
</dbReference>
<feature type="binding site" description="in inhibited form" evidence="10">
    <location>
        <position position="131"/>
    </location>
    <ligand>
        <name>Zn(2+)</name>
        <dbReference type="ChEBI" id="CHEBI:29105"/>
        <note>catalytic</note>
    </ligand>
</feature>
<gene>
    <name evidence="15" type="ORF">WN51_03260</name>
</gene>
<evidence type="ECO:0000256" key="10">
    <source>
        <dbReference type="PIRSR" id="PIRSR613273-2"/>
    </source>
</evidence>
<protein>
    <submittedName>
        <fullName evidence="15">A disintegrin and metalloproteinase with thrombospondin motifs 12</fullName>
    </submittedName>
</protein>
<feature type="binding site" evidence="10">
    <location>
        <position position="257"/>
    </location>
    <ligand>
        <name>Ca(2+)</name>
        <dbReference type="ChEBI" id="CHEBI:29108"/>
        <label>1</label>
    </ligand>
</feature>
<dbReference type="InterPro" id="IPR001590">
    <property type="entry name" value="Peptidase_M12B"/>
</dbReference>
<dbReference type="Pfam" id="PF19030">
    <property type="entry name" value="TSP1_ADAMTS"/>
    <property type="match status" value="1"/>
</dbReference>
<feature type="disulfide bond" evidence="11">
    <location>
        <begin position="286"/>
        <end position="423"/>
    </location>
</feature>
<evidence type="ECO:0000256" key="3">
    <source>
        <dbReference type="ARBA" id="ARBA00022670"/>
    </source>
</evidence>
<comment type="subcellular location">
    <subcellularLocation>
        <location evidence="1">Secreted</location>
    </subcellularLocation>
</comment>
<evidence type="ECO:0000313" key="16">
    <source>
        <dbReference type="Proteomes" id="UP000053105"/>
    </source>
</evidence>
<keyword evidence="2" id="KW-0964">Secreted</keyword>
<dbReference type="GO" id="GO:0030198">
    <property type="term" value="P:extracellular matrix organization"/>
    <property type="evidence" value="ECO:0007669"/>
    <property type="project" value="InterPro"/>
</dbReference>
<dbReference type="SUPFAM" id="SSF82895">
    <property type="entry name" value="TSP-1 type 1 repeat"/>
    <property type="match status" value="2"/>
</dbReference>
<dbReference type="STRING" id="166423.A0A0N0U4H7"/>
<dbReference type="Gene3D" id="2.20.100.10">
    <property type="entry name" value="Thrombospondin type-1 (TSP1) repeat"/>
    <property type="match status" value="2"/>
</dbReference>
<feature type="binding site" evidence="10">
    <location>
        <position position="423"/>
    </location>
    <ligand>
        <name>Ca(2+)</name>
        <dbReference type="ChEBI" id="CHEBI:29108"/>
        <label>1</label>
    </ligand>
</feature>
<dbReference type="Proteomes" id="UP000053105">
    <property type="component" value="Unassembled WGS sequence"/>
</dbReference>
<evidence type="ECO:0000256" key="11">
    <source>
        <dbReference type="PIRSR" id="PIRSR613273-3"/>
    </source>
</evidence>
<feature type="disulfide bond" evidence="11">
    <location>
        <begin position="526"/>
        <end position="563"/>
    </location>
</feature>
<feature type="binding site" evidence="10">
    <location>
        <position position="426"/>
    </location>
    <ligand>
        <name>Ca(2+)</name>
        <dbReference type="ChEBI" id="CHEBI:29108"/>
        <label>2</label>
    </ligand>
</feature>
<evidence type="ECO:0000256" key="6">
    <source>
        <dbReference type="ARBA" id="ARBA00022833"/>
    </source>
</evidence>
<feature type="binding site" evidence="10">
    <location>
        <position position="426"/>
    </location>
    <ligand>
        <name>Ca(2+)</name>
        <dbReference type="ChEBI" id="CHEBI:29108"/>
        <label>1</label>
    </ligand>
</feature>
<keyword evidence="5" id="KW-0378">Hydrolase</keyword>
<dbReference type="PROSITE" id="PS50092">
    <property type="entry name" value="TSP1"/>
    <property type="match status" value="2"/>
</dbReference>
<feature type="binding site" evidence="10">
    <location>
        <position position="308"/>
    </location>
    <ligand>
        <name>Zn(2+)</name>
        <dbReference type="ChEBI" id="CHEBI:29105"/>
        <note>catalytic</note>
    </ligand>
</feature>
<dbReference type="Pfam" id="PF01421">
    <property type="entry name" value="Reprolysin"/>
    <property type="match status" value="1"/>
</dbReference>
<evidence type="ECO:0000256" key="13">
    <source>
        <dbReference type="SAM" id="MobiDB-lite"/>
    </source>
</evidence>
<feature type="binding site" evidence="10">
    <location>
        <position position="250"/>
    </location>
    <ligand>
        <name>Ca(2+)</name>
        <dbReference type="ChEBI" id="CHEBI:29108"/>
        <label>1</label>
    </ligand>
</feature>
<feature type="disulfide bond" evidence="11">
    <location>
        <begin position="541"/>
        <end position="553"/>
    </location>
</feature>
<evidence type="ECO:0000256" key="12">
    <source>
        <dbReference type="PROSITE-ProRule" id="PRU00276"/>
    </source>
</evidence>
<dbReference type="Gene3D" id="3.40.1620.60">
    <property type="match status" value="1"/>
</dbReference>
<feature type="disulfide bond" evidence="11">
    <location>
        <begin position="492"/>
        <end position="503"/>
    </location>
</feature>
<dbReference type="GO" id="GO:0046872">
    <property type="term" value="F:metal ion binding"/>
    <property type="evidence" value="ECO:0007669"/>
    <property type="project" value="UniProtKB-KW"/>
</dbReference>
<name>A0A0N0U4H7_9HYME</name>
<keyword evidence="16" id="KW-1185">Reference proteome</keyword>